<dbReference type="Proteomes" id="UP000248916">
    <property type="component" value="Unassembled WGS sequence"/>
</dbReference>
<evidence type="ECO:0000313" key="2">
    <source>
        <dbReference type="EMBL" id="PZX19827.1"/>
    </source>
</evidence>
<dbReference type="Pfam" id="PF14301">
    <property type="entry name" value="DUF4376"/>
    <property type="match status" value="1"/>
</dbReference>
<sequence>MPEFGQSLEAVRLRRIYQELAAYRWSIEVGGITYEGVPHATDDRSKTLINGRVAAMENGSLPAPVEWKAADGSTVTFQTAAEFNAFANAVARHVAQCFQAETFVAQELQFAADPRSVDLEGRFDSRFTILKAQ</sequence>
<protein>
    <submittedName>
        <fullName evidence="2">Uncharacterized protein DUF4376</fullName>
    </submittedName>
</protein>
<keyword evidence="3" id="KW-1185">Reference proteome</keyword>
<dbReference type="RefSeq" id="WP_170133814.1">
    <property type="nucleotide sequence ID" value="NZ_QKZL01000001.1"/>
</dbReference>
<gene>
    <name evidence="2" type="ORF">LX81_00290</name>
</gene>
<feature type="domain" description="DUF4376" evidence="1">
    <location>
        <begin position="17"/>
        <end position="112"/>
    </location>
</feature>
<name>A0A2W7NNV8_9RHOB</name>
<dbReference type="AlphaFoldDB" id="A0A2W7NNV8"/>
<dbReference type="InterPro" id="IPR025484">
    <property type="entry name" value="DUF4376"/>
</dbReference>
<comment type="caution">
    <text evidence="2">The sequence shown here is derived from an EMBL/GenBank/DDBJ whole genome shotgun (WGS) entry which is preliminary data.</text>
</comment>
<proteinExistence type="predicted"/>
<reference evidence="2 3" key="1">
    <citation type="submission" date="2018-06" db="EMBL/GenBank/DDBJ databases">
        <title>Genomic Encyclopedia of Archaeal and Bacterial Type Strains, Phase II (KMG-II): from individual species to whole genera.</title>
        <authorList>
            <person name="Goeker M."/>
        </authorList>
    </citation>
    <scope>NUCLEOTIDE SEQUENCE [LARGE SCALE GENOMIC DNA]</scope>
    <source>
        <strain evidence="2 3">DSM 22009</strain>
    </source>
</reference>
<evidence type="ECO:0000313" key="3">
    <source>
        <dbReference type="Proteomes" id="UP000248916"/>
    </source>
</evidence>
<evidence type="ECO:0000259" key="1">
    <source>
        <dbReference type="Pfam" id="PF14301"/>
    </source>
</evidence>
<dbReference type="EMBL" id="QKZL01000001">
    <property type="protein sequence ID" value="PZX19827.1"/>
    <property type="molecule type" value="Genomic_DNA"/>
</dbReference>
<organism evidence="2 3">
    <name type="scientific">Palleronia aestuarii</name>
    <dbReference type="NCBI Taxonomy" id="568105"/>
    <lineage>
        <taxon>Bacteria</taxon>
        <taxon>Pseudomonadati</taxon>
        <taxon>Pseudomonadota</taxon>
        <taxon>Alphaproteobacteria</taxon>
        <taxon>Rhodobacterales</taxon>
        <taxon>Roseobacteraceae</taxon>
        <taxon>Palleronia</taxon>
    </lineage>
</organism>
<accession>A0A2W7NNV8</accession>